<dbReference type="InterPro" id="IPR043128">
    <property type="entry name" value="Rev_trsase/Diguanyl_cyclase"/>
</dbReference>
<keyword evidence="2" id="KW-1185">Reference proteome</keyword>
<dbReference type="SUPFAM" id="SSF56672">
    <property type="entry name" value="DNA/RNA polymerases"/>
    <property type="match status" value="1"/>
</dbReference>
<dbReference type="InterPro" id="IPR043502">
    <property type="entry name" value="DNA/RNA_pol_sf"/>
</dbReference>
<dbReference type="AlphaFoldDB" id="A0A9W7CUT9"/>
<evidence type="ECO:0000313" key="2">
    <source>
        <dbReference type="Proteomes" id="UP001165121"/>
    </source>
</evidence>
<sequence>MSGSVIFSEIDLTDGFYQILMSESDIPLTAVSTPSGMLWEWLVMPQAVDANEATVPGGVLPSGEAGDELVSETTRDATVVQDDTEVVQDSDTGVTVSAVGATVTSEAVVNNDTHEANSENELAAVADASATDEAWRALALGGGLDGDTVKRRGDVAKERAVLKQAKKDAKCQRVVPNNV</sequence>
<protein>
    <submittedName>
        <fullName evidence="1">Unnamed protein product</fullName>
    </submittedName>
</protein>
<dbReference type="EMBL" id="BSXT01001467">
    <property type="protein sequence ID" value="GMF42730.1"/>
    <property type="molecule type" value="Genomic_DNA"/>
</dbReference>
<dbReference type="Proteomes" id="UP001165121">
    <property type="component" value="Unassembled WGS sequence"/>
</dbReference>
<dbReference type="Gene3D" id="3.30.70.270">
    <property type="match status" value="1"/>
</dbReference>
<proteinExistence type="predicted"/>
<gene>
    <name evidence="1" type="ORF">Pfra01_001412600</name>
</gene>
<dbReference type="OrthoDB" id="97707at2759"/>
<comment type="caution">
    <text evidence="1">The sequence shown here is derived from an EMBL/GenBank/DDBJ whole genome shotgun (WGS) entry which is preliminary data.</text>
</comment>
<organism evidence="1 2">
    <name type="scientific">Phytophthora fragariaefolia</name>
    <dbReference type="NCBI Taxonomy" id="1490495"/>
    <lineage>
        <taxon>Eukaryota</taxon>
        <taxon>Sar</taxon>
        <taxon>Stramenopiles</taxon>
        <taxon>Oomycota</taxon>
        <taxon>Peronosporomycetes</taxon>
        <taxon>Peronosporales</taxon>
        <taxon>Peronosporaceae</taxon>
        <taxon>Phytophthora</taxon>
    </lineage>
</organism>
<evidence type="ECO:0000313" key="1">
    <source>
        <dbReference type="EMBL" id="GMF42730.1"/>
    </source>
</evidence>
<reference evidence="1" key="1">
    <citation type="submission" date="2023-04" db="EMBL/GenBank/DDBJ databases">
        <title>Phytophthora fragariaefolia NBRC 109709.</title>
        <authorList>
            <person name="Ichikawa N."/>
            <person name="Sato H."/>
            <person name="Tonouchi N."/>
        </authorList>
    </citation>
    <scope>NUCLEOTIDE SEQUENCE</scope>
    <source>
        <strain evidence="1">NBRC 109709</strain>
    </source>
</reference>
<accession>A0A9W7CUT9</accession>
<name>A0A9W7CUT9_9STRA</name>
<dbReference type="Gene3D" id="3.10.10.10">
    <property type="entry name" value="HIV Type 1 Reverse Transcriptase, subunit A, domain 1"/>
    <property type="match status" value="1"/>
</dbReference>